<dbReference type="GO" id="GO:0030649">
    <property type="term" value="P:aminoglycoside antibiotic catabolic process"/>
    <property type="evidence" value="ECO:0007669"/>
    <property type="project" value="TreeGrafter"/>
</dbReference>
<name>A0A1H1VSF2_9ACTN</name>
<feature type="domain" description="N-acetyltransferase" evidence="1">
    <location>
        <begin position="5"/>
        <end position="162"/>
    </location>
</feature>
<proteinExistence type="predicted"/>
<dbReference type="Gene3D" id="3.40.630.30">
    <property type="match status" value="1"/>
</dbReference>
<dbReference type="PANTHER" id="PTHR37817">
    <property type="entry name" value="N-ACETYLTRANSFERASE EIS"/>
    <property type="match status" value="1"/>
</dbReference>
<reference evidence="2 3" key="1">
    <citation type="submission" date="2016-10" db="EMBL/GenBank/DDBJ databases">
        <authorList>
            <person name="de Groot N.N."/>
        </authorList>
    </citation>
    <scope>NUCLEOTIDE SEQUENCE [LARGE SCALE GENOMIC DNA]</scope>
    <source>
        <strain evidence="2 3">DSM 43941</strain>
    </source>
</reference>
<keyword evidence="3" id="KW-1185">Reference proteome</keyword>
<dbReference type="RefSeq" id="WP_092543382.1">
    <property type="nucleotide sequence ID" value="NZ_BOMJ01000011.1"/>
</dbReference>
<dbReference type="STRING" id="113562.SAMN04489716_1862"/>
<dbReference type="EMBL" id="LT629758">
    <property type="protein sequence ID" value="SDS87662.1"/>
    <property type="molecule type" value="Genomic_DNA"/>
</dbReference>
<dbReference type="SUPFAM" id="SSF55729">
    <property type="entry name" value="Acyl-CoA N-acyltransferases (Nat)"/>
    <property type="match status" value="1"/>
</dbReference>
<dbReference type="InterPro" id="IPR016181">
    <property type="entry name" value="Acyl_CoA_acyltransferase"/>
</dbReference>
<dbReference type="Pfam" id="PF13527">
    <property type="entry name" value="Acetyltransf_9"/>
    <property type="match status" value="1"/>
</dbReference>
<dbReference type="GO" id="GO:0034069">
    <property type="term" value="F:aminoglycoside N-acetyltransferase activity"/>
    <property type="evidence" value="ECO:0007669"/>
    <property type="project" value="TreeGrafter"/>
</dbReference>
<evidence type="ECO:0000313" key="3">
    <source>
        <dbReference type="Proteomes" id="UP000198688"/>
    </source>
</evidence>
<evidence type="ECO:0000259" key="1">
    <source>
        <dbReference type="PROSITE" id="PS51186"/>
    </source>
</evidence>
<accession>A0A1H1VSF2</accession>
<dbReference type="InterPro" id="IPR000182">
    <property type="entry name" value="GNAT_dom"/>
</dbReference>
<dbReference type="OrthoDB" id="157327at2"/>
<protein>
    <submittedName>
        <fullName evidence="2">Acetyltransferase (GNAT) domain-containing protein</fullName>
    </submittedName>
</protein>
<dbReference type="PANTHER" id="PTHR37817:SF1">
    <property type="entry name" value="N-ACETYLTRANSFERASE EIS"/>
    <property type="match status" value="1"/>
</dbReference>
<dbReference type="AlphaFoldDB" id="A0A1H1VSF2"/>
<evidence type="ECO:0000313" key="2">
    <source>
        <dbReference type="EMBL" id="SDS87662.1"/>
    </source>
</evidence>
<dbReference type="InterPro" id="IPR051554">
    <property type="entry name" value="Acetyltransferase_Eis"/>
</dbReference>
<dbReference type="PROSITE" id="PS51186">
    <property type="entry name" value="GNAT"/>
    <property type="match status" value="1"/>
</dbReference>
<organism evidence="2 3">
    <name type="scientific">Actinoplanes derwentensis</name>
    <dbReference type="NCBI Taxonomy" id="113562"/>
    <lineage>
        <taxon>Bacteria</taxon>
        <taxon>Bacillati</taxon>
        <taxon>Actinomycetota</taxon>
        <taxon>Actinomycetes</taxon>
        <taxon>Micromonosporales</taxon>
        <taxon>Micromonosporaceae</taxon>
        <taxon>Actinoplanes</taxon>
    </lineage>
</organism>
<gene>
    <name evidence="2" type="ORF">SAMN04489716_1862</name>
</gene>
<dbReference type="Proteomes" id="UP000198688">
    <property type="component" value="Chromosome I"/>
</dbReference>
<sequence length="402" mass="44000">MDGRYRIRPGRATDVTAIAELQASVQLQDRTGGKPHPQIASWVEDLMAGHPSVRPEDFLVAEQDGRVVASLVELRQEWSLAGVRLPVAMIELVGTVPEHRGNRLTDRLFEVLHRRLADDGVPLQVIEGIPYFYRRFGYEYALANDGAPTIPVNALPDGPTVGGLRPATVDDADALAAVDRELAGTGVLSCPRDAAAWRYEIAGRRPDDIARRVVAVHEDGGYLVHTPQTAIVVAATVRPDDAVYAYLRQAAGPDQTELRLLLGPEHPLSLSGPAGVPRRTRGWYVRTGDPADLLARLKPVLQARWQAADLRWPGPSMTVGTYGRAARLHFTDGLLTHVTTHRGRAEQDAMIPPGALLQLALGHRSLPEILAEWPDCLPGDRITERFLTAAFPRVPVRVWPCA</sequence>
<keyword evidence="2" id="KW-0808">Transferase</keyword>